<keyword evidence="8" id="KW-0100">Branched-chain amino acid biosynthesis</keyword>
<protein>
    <recommendedName>
        <fullName evidence="7">Probable branched-chain-amino-acid aminotransferase</fullName>
        <ecNumber evidence="6">2.6.1.42</ecNumber>
    </recommendedName>
</protein>
<dbReference type="EC" id="2.6.1.42" evidence="6"/>
<evidence type="ECO:0000256" key="2">
    <source>
        <dbReference type="ARBA" id="ARBA00004824"/>
    </source>
</evidence>
<dbReference type="InterPro" id="IPR043131">
    <property type="entry name" value="BCAT-like_N"/>
</dbReference>
<evidence type="ECO:0000313" key="13">
    <source>
        <dbReference type="Proteomes" id="UP001524547"/>
    </source>
</evidence>
<accession>A0ABT1VZ82</accession>
<proteinExistence type="inferred from homology"/>
<evidence type="ECO:0000256" key="7">
    <source>
        <dbReference type="ARBA" id="ARBA00014472"/>
    </source>
</evidence>
<dbReference type="InterPro" id="IPR050571">
    <property type="entry name" value="Class-IV_PLP-Dep_Aminotrnsfr"/>
</dbReference>
<comment type="pathway">
    <text evidence="4">Amino-acid biosynthesis; L-leucine biosynthesis; L-leucine from 3-methyl-2-oxobutanoate: step 4/4.</text>
</comment>
<dbReference type="Proteomes" id="UP001524547">
    <property type="component" value="Unassembled WGS sequence"/>
</dbReference>
<comment type="function">
    <text evidence="1">Acts on leucine, isoleucine and valine.</text>
</comment>
<evidence type="ECO:0000256" key="3">
    <source>
        <dbReference type="ARBA" id="ARBA00004931"/>
    </source>
</evidence>
<dbReference type="SUPFAM" id="SSF56752">
    <property type="entry name" value="D-aminoacid aminotransferase-like PLP-dependent enzymes"/>
    <property type="match status" value="1"/>
</dbReference>
<sequence>MTNTTVFWLDGRLVEAGPPLIRADDRAFLLGDGLFETIRVADGTPRHVDRHLQRLTEGAAFLDIPLPYTREVLTIAIERLIRATGTMDGTVRLTLSRGSGERGIGLPERPCPLLLMTIVPMKVDGHAPIALATARETRRNEHSPLGRLKSLNYLDSILARREASRRGADDALLLSTAGQVAEASVANVIVSFGGKLWTPPVSDGALPGIMRGILMETIGIMERSFRRDDLDAAEALFLCNSLAIRQVGSLDGRHLSQDPVRLGELREAGGFGQPVEG</sequence>
<evidence type="ECO:0000256" key="9">
    <source>
        <dbReference type="ARBA" id="ARBA00048212"/>
    </source>
</evidence>
<keyword evidence="12" id="KW-0808">Transferase</keyword>
<evidence type="ECO:0000256" key="10">
    <source>
        <dbReference type="ARBA" id="ARBA00048798"/>
    </source>
</evidence>
<keyword evidence="13" id="KW-1185">Reference proteome</keyword>
<evidence type="ECO:0000256" key="8">
    <source>
        <dbReference type="ARBA" id="ARBA00023304"/>
    </source>
</evidence>
<keyword evidence="12" id="KW-0032">Aminotransferase</keyword>
<comment type="caution">
    <text evidence="12">The sequence shown here is derived from an EMBL/GenBank/DDBJ whole genome shotgun (WGS) entry which is preliminary data.</text>
</comment>
<dbReference type="RefSeq" id="WP_422919433.1">
    <property type="nucleotide sequence ID" value="NZ_JAMZEJ010000004.1"/>
</dbReference>
<evidence type="ECO:0000313" key="12">
    <source>
        <dbReference type="EMBL" id="MCQ8240690.1"/>
    </source>
</evidence>
<comment type="pathway">
    <text evidence="3">Amino-acid biosynthesis; L-valine biosynthesis; L-valine from pyruvate: step 4/4.</text>
</comment>
<dbReference type="Pfam" id="PF01063">
    <property type="entry name" value="Aminotran_4"/>
    <property type="match status" value="1"/>
</dbReference>
<comment type="catalytic activity">
    <reaction evidence="10">
        <text>L-isoleucine + 2-oxoglutarate = (S)-3-methyl-2-oxopentanoate + L-glutamate</text>
        <dbReference type="Rhea" id="RHEA:24801"/>
        <dbReference type="ChEBI" id="CHEBI:16810"/>
        <dbReference type="ChEBI" id="CHEBI:29985"/>
        <dbReference type="ChEBI" id="CHEBI:35146"/>
        <dbReference type="ChEBI" id="CHEBI:58045"/>
        <dbReference type="EC" id="2.6.1.42"/>
    </reaction>
</comment>
<gene>
    <name evidence="12" type="ORF">NFI88_07515</name>
</gene>
<dbReference type="PANTHER" id="PTHR42743">
    <property type="entry name" value="AMINO-ACID AMINOTRANSFERASE"/>
    <property type="match status" value="1"/>
</dbReference>
<organism evidence="12 13">
    <name type="scientific">Rhizosaccharibacter radicis</name>
    <dbReference type="NCBI Taxonomy" id="2782605"/>
    <lineage>
        <taxon>Bacteria</taxon>
        <taxon>Pseudomonadati</taxon>
        <taxon>Pseudomonadota</taxon>
        <taxon>Alphaproteobacteria</taxon>
        <taxon>Acetobacterales</taxon>
        <taxon>Acetobacteraceae</taxon>
        <taxon>Rhizosaccharibacter</taxon>
    </lineage>
</organism>
<dbReference type="CDD" id="cd00449">
    <property type="entry name" value="PLPDE_IV"/>
    <property type="match status" value="1"/>
</dbReference>
<comment type="catalytic activity">
    <reaction evidence="11">
        <text>L-leucine + 2-oxoglutarate = 4-methyl-2-oxopentanoate + L-glutamate</text>
        <dbReference type="Rhea" id="RHEA:18321"/>
        <dbReference type="ChEBI" id="CHEBI:16810"/>
        <dbReference type="ChEBI" id="CHEBI:17865"/>
        <dbReference type="ChEBI" id="CHEBI:29985"/>
        <dbReference type="ChEBI" id="CHEBI:57427"/>
        <dbReference type="EC" id="2.6.1.42"/>
    </reaction>
</comment>
<comment type="pathway">
    <text evidence="2">Amino-acid biosynthesis; L-isoleucine biosynthesis; L-isoleucine from 2-oxobutanoate: step 4/4.</text>
</comment>
<dbReference type="InterPro" id="IPR043132">
    <property type="entry name" value="BCAT-like_C"/>
</dbReference>
<dbReference type="EMBL" id="JAMZEJ010000004">
    <property type="protein sequence ID" value="MCQ8240690.1"/>
    <property type="molecule type" value="Genomic_DNA"/>
</dbReference>
<comment type="similarity">
    <text evidence="5">Belongs to the class-IV pyridoxal-phosphate-dependent aminotransferase family.</text>
</comment>
<name>A0ABT1VZ82_9PROT</name>
<dbReference type="Gene3D" id="3.30.470.10">
    <property type="match status" value="1"/>
</dbReference>
<keyword evidence="8" id="KW-0028">Amino-acid biosynthesis</keyword>
<evidence type="ECO:0000256" key="1">
    <source>
        <dbReference type="ARBA" id="ARBA00003109"/>
    </source>
</evidence>
<evidence type="ECO:0000256" key="5">
    <source>
        <dbReference type="ARBA" id="ARBA00009320"/>
    </source>
</evidence>
<comment type="catalytic activity">
    <reaction evidence="9">
        <text>L-valine + 2-oxoglutarate = 3-methyl-2-oxobutanoate + L-glutamate</text>
        <dbReference type="Rhea" id="RHEA:24813"/>
        <dbReference type="ChEBI" id="CHEBI:11851"/>
        <dbReference type="ChEBI" id="CHEBI:16810"/>
        <dbReference type="ChEBI" id="CHEBI:29985"/>
        <dbReference type="ChEBI" id="CHEBI:57762"/>
        <dbReference type="EC" id="2.6.1.42"/>
    </reaction>
</comment>
<dbReference type="Gene3D" id="3.20.10.10">
    <property type="entry name" value="D-amino Acid Aminotransferase, subunit A, domain 2"/>
    <property type="match status" value="1"/>
</dbReference>
<reference evidence="12 13" key="1">
    <citation type="submission" date="2022-06" db="EMBL/GenBank/DDBJ databases">
        <title>Rhizosaccharibacter gen. nov. sp. nov. KSS12, endophytic bacteria isolated from sugarcane.</title>
        <authorList>
            <person name="Pitiwittayakul N."/>
        </authorList>
    </citation>
    <scope>NUCLEOTIDE SEQUENCE [LARGE SCALE GENOMIC DNA]</scope>
    <source>
        <strain evidence="12 13">KSS12</strain>
    </source>
</reference>
<evidence type="ECO:0000256" key="6">
    <source>
        <dbReference type="ARBA" id="ARBA00013053"/>
    </source>
</evidence>
<dbReference type="GO" id="GO:0008483">
    <property type="term" value="F:transaminase activity"/>
    <property type="evidence" value="ECO:0007669"/>
    <property type="project" value="UniProtKB-KW"/>
</dbReference>
<evidence type="ECO:0000256" key="4">
    <source>
        <dbReference type="ARBA" id="ARBA00005072"/>
    </source>
</evidence>
<dbReference type="PANTHER" id="PTHR42743:SF11">
    <property type="entry name" value="AMINODEOXYCHORISMATE LYASE"/>
    <property type="match status" value="1"/>
</dbReference>
<dbReference type="InterPro" id="IPR036038">
    <property type="entry name" value="Aminotransferase-like"/>
</dbReference>
<dbReference type="InterPro" id="IPR001544">
    <property type="entry name" value="Aminotrans_IV"/>
</dbReference>
<evidence type="ECO:0000256" key="11">
    <source>
        <dbReference type="ARBA" id="ARBA00049229"/>
    </source>
</evidence>